<dbReference type="Pfam" id="PF10536">
    <property type="entry name" value="PMD"/>
    <property type="match status" value="2"/>
</dbReference>
<dbReference type="PANTHER" id="PTHR46033">
    <property type="entry name" value="PROTEIN MAIN-LIKE 2"/>
    <property type="match status" value="1"/>
</dbReference>
<protein>
    <submittedName>
        <fullName evidence="3">Serine/threonine-protein phosphatase 7 long form homolog</fullName>
    </submittedName>
</protein>
<dbReference type="Proteomes" id="UP000694853">
    <property type="component" value="Unplaced"/>
</dbReference>
<keyword evidence="2" id="KW-1185">Reference proteome</keyword>
<organism evidence="2 3">
    <name type="scientific">Abrus precatorius</name>
    <name type="common">Indian licorice</name>
    <name type="synonym">Glycine abrus</name>
    <dbReference type="NCBI Taxonomy" id="3816"/>
    <lineage>
        <taxon>Eukaryota</taxon>
        <taxon>Viridiplantae</taxon>
        <taxon>Streptophyta</taxon>
        <taxon>Embryophyta</taxon>
        <taxon>Tracheophyta</taxon>
        <taxon>Spermatophyta</taxon>
        <taxon>Magnoliopsida</taxon>
        <taxon>eudicotyledons</taxon>
        <taxon>Gunneridae</taxon>
        <taxon>Pentapetalae</taxon>
        <taxon>rosids</taxon>
        <taxon>fabids</taxon>
        <taxon>Fabales</taxon>
        <taxon>Fabaceae</taxon>
        <taxon>Papilionoideae</taxon>
        <taxon>50 kb inversion clade</taxon>
        <taxon>NPAAA clade</taxon>
        <taxon>indigoferoid/millettioid clade</taxon>
        <taxon>Abreae</taxon>
        <taxon>Abrus</taxon>
    </lineage>
</organism>
<dbReference type="AlphaFoldDB" id="A0A8B8LSE9"/>
<proteinExistence type="predicted"/>
<reference evidence="2" key="1">
    <citation type="journal article" date="2019" name="Toxins">
        <title>Detection of Abrin-Like and Prepropulchellin-Like Toxin Genes and Transcripts Using Whole Genome Sequencing and Full-Length Transcript Sequencing of Abrus precatorius.</title>
        <authorList>
            <person name="Hovde B.T."/>
            <person name="Daligault H.E."/>
            <person name="Hanschen E.R."/>
            <person name="Kunde Y.A."/>
            <person name="Johnson M.B."/>
            <person name="Starkenburg S.R."/>
            <person name="Johnson S.L."/>
        </authorList>
    </citation>
    <scope>NUCLEOTIDE SEQUENCE [LARGE SCALE GENOMIC DNA]</scope>
</reference>
<dbReference type="GeneID" id="113867555"/>
<reference evidence="3" key="2">
    <citation type="submission" date="2025-08" db="UniProtKB">
        <authorList>
            <consortium name="RefSeq"/>
        </authorList>
    </citation>
    <scope>IDENTIFICATION</scope>
    <source>
        <tissue evidence="3">Young leaves</tissue>
    </source>
</reference>
<dbReference type="GO" id="GO:0010073">
    <property type="term" value="P:meristem maintenance"/>
    <property type="evidence" value="ECO:0007669"/>
    <property type="project" value="InterPro"/>
</dbReference>
<dbReference type="InterPro" id="IPR044824">
    <property type="entry name" value="MAIN-like"/>
</dbReference>
<evidence type="ECO:0000259" key="1">
    <source>
        <dbReference type="Pfam" id="PF10536"/>
    </source>
</evidence>
<dbReference type="PANTHER" id="PTHR46033:SF8">
    <property type="entry name" value="PROTEIN MAINTENANCE OF MERISTEMS-LIKE"/>
    <property type="match status" value="1"/>
</dbReference>
<feature type="domain" description="Aminotransferase-like plant mobile" evidence="1">
    <location>
        <begin position="112"/>
        <end position="246"/>
    </location>
</feature>
<dbReference type="OrthoDB" id="1503671at2759"/>
<dbReference type="KEGG" id="aprc:113867555"/>
<name>A0A8B8LSE9_ABRPR</name>
<feature type="domain" description="Aminotransferase-like plant mobile" evidence="1">
    <location>
        <begin position="31"/>
        <end position="67"/>
    </location>
</feature>
<sequence length="258" mass="30436">MVAPDPRIEPYLKQSGFWHVAQMVAPPTHSVLVERWRSESHTFHLPFRECTIGLEDVVFQLGLRVDRLPMSGYTFGALPHNAYEETIIRYTRAYIMILLGGVLFSDKSSFRAWYKIPQLAPRHHHPLTFPLTLRWKSYRSSTRLHIDKLLRYRRIIDSIGINGFRWMPYNNNKVRNLTPRFVYDEADIWAFVTALIQFAVIEWHPADHVVQQFGGAQHIRIVPINIDQLHAKDGRGDLDIWWSEYHVTWHAAWEARRE</sequence>
<evidence type="ECO:0000313" key="2">
    <source>
        <dbReference type="Proteomes" id="UP000694853"/>
    </source>
</evidence>
<evidence type="ECO:0000313" key="3">
    <source>
        <dbReference type="RefSeq" id="XP_027358747.1"/>
    </source>
</evidence>
<gene>
    <name evidence="3" type="primary">LOC113867555</name>
</gene>
<dbReference type="RefSeq" id="XP_027358747.1">
    <property type="nucleotide sequence ID" value="XM_027502946.1"/>
</dbReference>
<dbReference type="InterPro" id="IPR019557">
    <property type="entry name" value="AminoTfrase-like_pln_mobile"/>
</dbReference>
<accession>A0A8B8LSE9</accession>